<evidence type="ECO:0000313" key="5">
    <source>
        <dbReference type="EMBL" id="KAJ4394643.1"/>
    </source>
</evidence>
<evidence type="ECO:0000259" key="4">
    <source>
        <dbReference type="PROSITE" id="PS51015"/>
    </source>
</evidence>
<reference evidence="5" key="1">
    <citation type="submission" date="2022-10" db="EMBL/GenBank/DDBJ databases">
        <title>Tapping the CABI collections for fungal endophytes: first genome assemblies for Collariella, Neodidymelliopsis, Ascochyta clinopodiicola, Didymella pomorum, Didymosphaeria variabile, Neocosmospora piperis and Neocucurbitaria cava.</title>
        <authorList>
            <person name="Hill R."/>
        </authorList>
    </citation>
    <scope>NUCLEOTIDE SEQUENCE</scope>
    <source>
        <strain evidence="5">IMI 355082</strain>
    </source>
</reference>
<comment type="caution">
    <text evidence="5">The sequence shown here is derived from an EMBL/GenBank/DDBJ whole genome shotgun (WGS) entry which is preliminary data.</text>
</comment>
<sequence>MASSSLSEDNASTAPTFPLPSINVPDVARAFQPRKEWIVHERIYAVQAYATQSKRAGNVLPETVQTKEWLQRIDGLLKLHEYDFDISPRMKEEAAIATYLKFMFDDERFHFPQDIQDRARVLYEEYEACNWTAAIDDNEEDHSDAGSSLPTVLDGNDDSSASTTKKPLAQHATVKLPPKSDPIWGQGGIMHGIAPKFGKIRTFILDRRYFKEKRRANVFGHNGLEPGAWFPNQIVALFHGGHGSRISGIHGKSGLGAYSVVVSGSYKDVDKDNGDTIIYSGPNSQTNTDTRQIPQGSAQILTHSLPSKSSPGHPVRVFRSSSSHEMSPAVGIRYDGLYQRAS</sequence>
<dbReference type="InterPro" id="IPR015947">
    <property type="entry name" value="PUA-like_sf"/>
</dbReference>
<feature type="region of interest" description="Disordered" evidence="3">
    <location>
        <begin position="137"/>
        <end position="177"/>
    </location>
</feature>
<evidence type="ECO:0000256" key="1">
    <source>
        <dbReference type="ARBA" id="ARBA00023242"/>
    </source>
</evidence>
<dbReference type="Proteomes" id="UP001140453">
    <property type="component" value="Unassembled WGS sequence"/>
</dbReference>
<dbReference type="InterPro" id="IPR003105">
    <property type="entry name" value="SRA_YDG"/>
</dbReference>
<feature type="region of interest" description="Disordered" evidence="3">
    <location>
        <begin position="302"/>
        <end position="322"/>
    </location>
</feature>
<dbReference type="SMART" id="SM00466">
    <property type="entry name" value="SRA"/>
    <property type="match status" value="1"/>
</dbReference>
<dbReference type="Pfam" id="PF02182">
    <property type="entry name" value="SAD_SRA"/>
    <property type="match status" value="1"/>
</dbReference>
<evidence type="ECO:0000313" key="6">
    <source>
        <dbReference type="Proteomes" id="UP001140453"/>
    </source>
</evidence>
<gene>
    <name evidence="5" type="ORF">N0V93_003862</name>
</gene>
<dbReference type="SUPFAM" id="SSF88697">
    <property type="entry name" value="PUA domain-like"/>
    <property type="match status" value="1"/>
</dbReference>
<dbReference type="PANTHER" id="PTHR14140:SF27">
    <property type="entry name" value="OS04G0289800 PROTEIN"/>
    <property type="match status" value="1"/>
</dbReference>
<evidence type="ECO:0000256" key="3">
    <source>
        <dbReference type="SAM" id="MobiDB-lite"/>
    </source>
</evidence>
<name>A0A9W8YZE4_9PEZI</name>
<dbReference type="PROSITE" id="PS51015">
    <property type="entry name" value="YDG"/>
    <property type="match status" value="1"/>
</dbReference>
<dbReference type="GO" id="GO:0061630">
    <property type="term" value="F:ubiquitin protein ligase activity"/>
    <property type="evidence" value="ECO:0007669"/>
    <property type="project" value="TreeGrafter"/>
</dbReference>
<dbReference type="AlphaFoldDB" id="A0A9W8YZE4"/>
<dbReference type="GO" id="GO:0016567">
    <property type="term" value="P:protein ubiquitination"/>
    <property type="evidence" value="ECO:0007669"/>
    <property type="project" value="TreeGrafter"/>
</dbReference>
<dbReference type="GO" id="GO:0044027">
    <property type="term" value="P:negative regulation of gene expression via chromosomal CpG island methylation"/>
    <property type="evidence" value="ECO:0007669"/>
    <property type="project" value="TreeGrafter"/>
</dbReference>
<organism evidence="5 6">
    <name type="scientific">Gnomoniopsis smithogilvyi</name>
    <dbReference type="NCBI Taxonomy" id="1191159"/>
    <lineage>
        <taxon>Eukaryota</taxon>
        <taxon>Fungi</taxon>
        <taxon>Dikarya</taxon>
        <taxon>Ascomycota</taxon>
        <taxon>Pezizomycotina</taxon>
        <taxon>Sordariomycetes</taxon>
        <taxon>Sordariomycetidae</taxon>
        <taxon>Diaporthales</taxon>
        <taxon>Gnomoniaceae</taxon>
        <taxon>Gnomoniopsis</taxon>
    </lineage>
</organism>
<dbReference type="GO" id="GO:0005634">
    <property type="term" value="C:nucleus"/>
    <property type="evidence" value="ECO:0007669"/>
    <property type="project" value="UniProtKB-SubCell"/>
</dbReference>
<dbReference type="EMBL" id="JAPEVB010000002">
    <property type="protein sequence ID" value="KAJ4394643.1"/>
    <property type="molecule type" value="Genomic_DNA"/>
</dbReference>
<evidence type="ECO:0000256" key="2">
    <source>
        <dbReference type="PROSITE-ProRule" id="PRU00358"/>
    </source>
</evidence>
<comment type="subcellular location">
    <subcellularLocation>
        <location evidence="2">Nucleus</location>
    </subcellularLocation>
</comment>
<keyword evidence="1 2" id="KW-0539">Nucleus</keyword>
<dbReference type="PANTHER" id="PTHR14140">
    <property type="entry name" value="E3 UBIQUITIN-PROTEIN LIGASE UHRF-RELATED"/>
    <property type="match status" value="1"/>
</dbReference>
<keyword evidence="6" id="KW-1185">Reference proteome</keyword>
<accession>A0A9W8YZE4</accession>
<feature type="domain" description="YDG" evidence="4">
    <location>
        <begin position="219"/>
        <end position="342"/>
    </location>
</feature>
<proteinExistence type="predicted"/>
<protein>
    <recommendedName>
        <fullName evidence="4">YDG domain-containing protein</fullName>
    </recommendedName>
</protein>
<dbReference type="Gene3D" id="2.30.280.10">
    <property type="entry name" value="SRA-YDG"/>
    <property type="match status" value="1"/>
</dbReference>
<dbReference type="InterPro" id="IPR036987">
    <property type="entry name" value="SRA-YDG_sf"/>
</dbReference>
<dbReference type="OrthoDB" id="2270193at2759"/>
<dbReference type="InterPro" id="IPR045134">
    <property type="entry name" value="UHRF1/2-like"/>
</dbReference>